<gene>
    <name evidence="2" type="ORF">PBRA_005701</name>
</gene>
<keyword evidence="1" id="KW-0472">Membrane</keyword>
<name>A0A0G4IPH1_PLABS</name>
<feature type="transmembrane region" description="Helical" evidence="1">
    <location>
        <begin position="235"/>
        <end position="261"/>
    </location>
</feature>
<dbReference type="EMBL" id="CDSF01000078">
    <property type="protein sequence ID" value="CEO97097.1"/>
    <property type="molecule type" value="Genomic_DNA"/>
</dbReference>
<evidence type="ECO:0000256" key="1">
    <source>
        <dbReference type="SAM" id="Phobius"/>
    </source>
</evidence>
<reference evidence="2 3" key="1">
    <citation type="submission" date="2015-02" db="EMBL/GenBank/DDBJ databases">
        <authorList>
            <person name="Chooi Y.-H."/>
        </authorList>
    </citation>
    <scope>NUCLEOTIDE SEQUENCE [LARGE SCALE GENOMIC DNA]</scope>
    <source>
        <strain evidence="2">E3</strain>
    </source>
</reference>
<feature type="transmembrane region" description="Helical" evidence="1">
    <location>
        <begin position="52"/>
        <end position="75"/>
    </location>
</feature>
<keyword evidence="1" id="KW-0812">Transmembrane</keyword>
<keyword evidence="1" id="KW-1133">Transmembrane helix</keyword>
<evidence type="ECO:0000313" key="3">
    <source>
        <dbReference type="Proteomes" id="UP000039324"/>
    </source>
</evidence>
<organism evidence="2 3">
    <name type="scientific">Plasmodiophora brassicae</name>
    <name type="common">Clubroot disease agent</name>
    <dbReference type="NCBI Taxonomy" id="37360"/>
    <lineage>
        <taxon>Eukaryota</taxon>
        <taxon>Sar</taxon>
        <taxon>Rhizaria</taxon>
        <taxon>Endomyxa</taxon>
        <taxon>Phytomyxea</taxon>
        <taxon>Plasmodiophorida</taxon>
        <taxon>Plasmodiophoridae</taxon>
        <taxon>Plasmodiophora</taxon>
    </lineage>
</organism>
<sequence>MRCDHSLPITYMGNAVARRIAEGARSKPAKILQVRRGVSRSIRHGDDLLPHVVWLMMPVISLVAVCLLGLSMFPVARGAMRTAPGTTTLYSSAVADGAVVTGFMFTTPLQASTCLDADAQAIAQLRDDIETSTGISNTRLVNLGIASEDGPPQVCDLNFIILPPDGPSAITTDQFRRFFGPTNAKLMSNPIMSTALQPMRTVVSAMLVKRCAGVYIEVGAPSDSCPDQQITQPQGWLSIATVIVTGLVAIGVLLIVLAVMLANRMRPFLWGAKPAVVRVEPNFGLAMPLPSNKVYDDTGRTFMYRTPEFLKKAIAGRKKQDRYQQQHSDTNVDNYPIAIMNVTS</sequence>
<dbReference type="Proteomes" id="UP000039324">
    <property type="component" value="Unassembled WGS sequence"/>
</dbReference>
<keyword evidence="3" id="KW-1185">Reference proteome</keyword>
<evidence type="ECO:0000313" key="2">
    <source>
        <dbReference type="EMBL" id="CEO97097.1"/>
    </source>
</evidence>
<dbReference type="AlphaFoldDB" id="A0A0G4IPH1"/>
<proteinExistence type="predicted"/>
<protein>
    <submittedName>
        <fullName evidence="2">Uncharacterized protein</fullName>
    </submittedName>
</protein>
<accession>A0A0G4IPH1</accession>